<protein>
    <submittedName>
        <fullName evidence="6">TetR/AcrR family transcriptional regulator</fullName>
    </submittedName>
</protein>
<evidence type="ECO:0000313" key="7">
    <source>
        <dbReference type="Proteomes" id="UP001329313"/>
    </source>
</evidence>
<dbReference type="InterPro" id="IPR036271">
    <property type="entry name" value="Tet_transcr_reg_TetR-rel_C_sf"/>
</dbReference>
<dbReference type="InterPro" id="IPR050109">
    <property type="entry name" value="HTH-type_TetR-like_transc_reg"/>
</dbReference>
<dbReference type="GO" id="GO:0000976">
    <property type="term" value="F:transcription cis-regulatory region binding"/>
    <property type="evidence" value="ECO:0007669"/>
    <property type="project" value="TreeGrafter"/>
</dbReference>
<gene>
    <name evidence="6" type="ORF">RYJ27_11200</name>
</gene>
<dbReference type="AlphaFoldDB" id="A0AAU0MGV4"/>
<dbReference type="Pfam" id="PF00440">
    <property type="entry name" value="TetR_N"/>
    <property type="match status" value="1"/>
</dbReference>
<sequence>MDGTPERQRLLGLVVDLILRDGVIDLSLSAIARAIGSNNRMLLYYFGSKQELIGEAALVAFDRFPRLRDMFDRLRDAGDLEERLIAAWDDLADPESRPYVRLFFQRFGIAMRDPDEWGDFIERVGREWVEEVDAVLRAEGFDGGDARAAATQIIALFRGLQFLLLSGVPADQLRDAYRLGIRPVLERAPGFSRR</sequence>
<evidence type="ECO:0000256" key="3">
    <source>
        <dbReference type="ARBA" id="ARBA00023163"/>
    </source>
</evidence>
<organism evidence="6 7">
    <name type="scientific">Microbacterium limosum</name>
    <dbReference type="NCBI Taxonomy" id="3079935"/>
    <lineage>
        <taxon>Bacteria</taxon>
        <taxon>Bacillati</taxon>
        <taxon>Actinomycetota</taxon>
        <taxon>Actinomycetes</taxon>
        <taxon>Micrococcales</taxon>
        <taxon>Microbacteriaceae</taxon>
        <taxon>Microbacterium</taxon>
    </lineage>
</organism>
<keyword evidence="3" id="KW-0804">Transcription</keyword>
<dbReference type="EMBL" id="CP137080">
    <property type="protein sequence ID" value="WOQ69252.1"/>
    <property type="molecule type" value="Genomic_DNA"/>
</dbReference>
<feature type="DNA-binding region" description="H-T-H motif" evidence="4">
    <location>
        <begin position="27"/>
        <end position="46"/>
    </location>
</feature>
<dbReference type="Proteomes" id="UP001329313">
    <property type="component" value="Chromosome"/>
</dbReference>
<dbReference type="InterPro" id="IPR001647">
    <property type="entry name" value="HTH_TetR"/>
</dbReference>
<dbReference type="PANTHER" id="PTHR30055">
    <property type="entry name" value="HTH-TYPE TRANSCRIPTIONAL REGULATOR RUTR"/>
    <property type="match status" value="1"/>
</dbReference>
<reference evidence="6 7" key="1">
    <citation type="submission" date="2023-10" db="EMBL/GenBank/DDBJ databases">
        <title>Y20.</title>
        <authorList>
            <person name="Zhang G."/>
            <person name="Ding Y."/>
        </authorList>
    </citation>
    <scope>NUCLEOTIDE SEQUENCE [LARGE SCALE GENOMIC DNA]</scope>
    <source>
        <strain evidence="6 7">Y20</strain>
    </source>
</reference>
<proteinExistence type="predicted"/>
<evidence type="ECO:0000256" key="2">
    <source>
        <dbReference type="ARBA" id="ARBA00023125"/>
    </source>
</evidence>
<dbReference type="SUPFAM" id="SSF48498">
    <property type="entry name" value="Tetracyclin repressor-like, C-terminal domain"/>
    <property type="match status" value="1"/>
</dbReference>
<evidence type="ECO:0000313" key="6">
    <source>
        <dbReference type="EMBL" id="WOQ69252.1"/>
    </source>
</evidence>
<dbReference type="GO" id="GO:0003700">
    <property type="term" value="F:DNA-binding transcription factor activity"/>
    <property type="evidence" value="ECO:0007669"/>
    <property type="project" value="TreeGrafter"/>
</dbReference>
<dbReference type="RefSeq" id="WP_330170383.1">
    <property type="nucleotide sequence ID" value="NZ_CP137080.1"/>
</dbReference>
<evidence type="ECO:0000256" key="1">
    <source>
        <dbReference type="ARBA" id="ARBA00023015"/>
    </source>
</evidence>
<dbReference type="SUPFAM" id="SSF46689">
    <property type="entry name" value="Homeodomain-like"/>
    <property type="match status" value="1"/>
</dbReference>
<evidence type="ECO:0000259" key="5">
    <source>
        <dbReference type="PROSITE" id="PS50977"/>
    </source>
</evidence>
<keyword evidence="7" id="KW-1185">Reference proteome</keyword>
<name>A0AAU0MGV4_9MICO</name>
<dbReference type="PANTHER" id="PTHR30055:SF234">
    <property type="entry name" value="HTH-TYPE TRANSCRIPTIONAL REGULATOR BETI"/>
    <property type="match status" value="1"/>
</dbReference>
<dbReference type="PROSITE" id="PS50977">
    <property type="entry name" value="HTH_TETR_2"/>
    <property type="match status" value="1"/>
</dbReference>
<evidence type="ECO:0000256" key="4">
    <source>
        <dbReference type="PROSITE-ProRule" id="PRU00335"/>
    </source>
</evidence>
<dbReference type="KEGG" id="mliy:RYJ27_11200"/>
<keyword evidence="1" id="KW-0805">Transcription regulation</keyword>
<feature type="domain" description="HTH tetR-type" evidence="5">
    <location>
        <begin position="4"/>
        <end position="64"/>
    </location>
</feature>
<accession>A0AAU0MGV4</accession>
<dbReference type="InterPro" id="IPR009057">
    <property type="entry name" value="Homeodomain-like_sf"/>
</dbReference>
<dbReference type="Gene3D" id="1.10.357.10">
    <property type="entry name" value="Tetracycline Repressor, domain 2"/>
    <property type="match status" value="1"/>
</dbReference>
<keyword evidence="2 4" id="KW-0238">DNA-binding</keyword>